<dbReference type="OrthoDB" id="9801008at2"/>
<dbReference type="Proteomes" id="UP000199226">
    <property type="component" value="Unassembled WGS sequence"/>
</dbReference>
<accession>A0A1G9YNS3</accession>
<dbReference type="AlphaFoldDB" id="A0A1G9YNS3"/>
<feature type="domain" description="Putative zinc ribbon" evidence="1">
    <location>
        <begin position="6"/>
        <end position="84"/>
    </location>
</feature>
<evidence type="ECO:0000313" key="2">
    <source>
        <dbReference type="EMBL" id="SDN10106.1"/>
    </source>
</evidence>
<protein>
    <submittedName>
        <fullName evidence="2">Putative zinc ribbon domain-containing protein</fullName>
    </submittedName>
</protein>
<organism evidence="2 3">
    <name type="scientific">Daejeonella rubra</name>
    <dbReference type="NCBI Taxonomy" id="990371"/>
    <lineage>
        <taxon>Bacteria</taxon>
        <taxon>Pseudomonadati</taxon>
        <taxon>Bacteroidota</taxon>
        <taxon>Sphingobacteriia</taxon>
        <taxon>Sphingobacteriales</taxon>
        <taxon>Sphingobacteriaceae</taxon>
        <taxon>Daejeonella</taxon>
    </lineage>
</organism>
<name>A0A1G9YNS3_9SPHI</name>
<sequence>MENKNLCQSCSMPIEIDHVKGSEIDGSKSSEYCMYCYENGAFKEPGMSLGQMISVVETQMEKMNLPLKLIEASINKIPKLSRWKI</sequence>
<gene>
    <name evidence="2" type="ORF">SAMN05421813_14117</name>
</gene>
<dbReference type="InterPro" id="IPR025868">
    <property type="entry name" value="Zn_ribbon_dom_put"/>
</dbReference>
<evidence type="ECO:0000313" key="3">
    <source>
        <dbReference type="Proteomes" id="UP000199226"/>
    </source>
</evidence>
<reference evidence="3" key="1">
    <citation type="submission" date="2016-10" db="EMBL/GenBank/DDBJ databases">
        <authorList>
            <person name="Varghese N."/>
            <person name="Submissions S."/>
        </authorList>
    </citation>
    <scope>NUCLEOTIDE SEQUENCE [LARGE SCALE GENOMIC DNA]</scope>
    <source>
        <strain evidence="3">DSM 24536</strain>
    </source>
</reference>
<proteinExistence type="predicted"/>
<dbReference type="Pfam" id="PF12674">
    <property type="entry name" value="Zn_ribbon_2"/>
    <property type="match status" value="1"/>
</dbReference>
<dbReference type="EMBL" id="FNHH01000041">
    <property type="protein sequence ID" value="SDN10106.1"/>
    <property type="molecule type" value="Genomic_DNA"/>
</dbReference>
<dbReference type="RefSeq" id="WP_090707068.1">
    <property type="nucleotide sequence ID" value="NZ_FNHH01000041.1"/>
</dbReference>
<keyword evidence="3" id="KW-1185">Reference proteome</keyword>
<dbReference type="STRING" id="990371.SAMN05421813_14117"/>
<evidence type="ECO:0000259" key="1">
    <source>
        <dbReference type="Pfam" id="PF12674"/>
    </source>
</evidence>